<name>A0ABS5PW21_9PSED</name>
<accession>A0ABS5PW21</accession>
<protein>
    <submittedName>
        <fullName evidence="1">Uncharacterized protein</fullName>
    </submittedName>
</protein>
<gene>
    <name evidence="1" type="ORF">I0D00_01080</name>
</gene>
<organism evidence="1 2">
    <name type="scientific">Pseudomonas lalucatii</name>
    <dbReference type="NCBI Taxonomy" id="1424203"/>
    <lineage>
        <taxon>Bacteria</taxon>
        <taxon>Pseudomonadati</taxon>
        <taxon>Pseudomonadota</taxon>
        <taxon>Gammaproteobacteria</taxon>
        <taxon>Pseudomonadales</taxon>
        <taxon>Pseudomonadaceae</taxon>
        <taxon>Pseudomonas</taxon>
    </lineage>
</organism>
<dbReference type="Proteomes" id="UP001196601">
    <property type="component" value="Unassembled WGS sequence"/>
</dbReference>
<dbReference type="EMBL" id="JADPMV010000001">
    <property type="protein sequence ID" value="MBS7660544.1"/>
    <property type="molecule type" value="Genomic_DNA"/>
</dbReference>
<comment type="caution">
    <text evidence="1">The sequence shown here is derived from an EMBL/GenBank/DDBJ whole genome shotgun (WGS) entry which is preliminary data.</text>
</comment>
<evidence type="ECO:0000313" key="1">
    <source>
        <dbReference type="EMBL" id="MBS7660544.1"/>
    </source>
</evidence>
<keyword evidence="2" id="KW-1185">Reference proteome</keyword>
<evidence type="ECO:0000313" key="2">
    <source>
        <dbReference type="Proteomes" id="UP001196601"/>
    </source>
</evidence>
<dbReference type="RefSeq" id="WP_213637918.1">
    <property type="nucleotide sequence ID" value="NZ_JADPMV010000001.1"/>
</dbReference>
<sequence>MLENKHPTTQRAAEDAPQNEMEHLLLQRFRQLTSQVQRDVLGLIEAIVQMSR</sequence>
<proteinExistence type="predicted"/>
<reference evidence="1 2" key="1">
    <citation type="journal article" date="2021" name="Syst. Appl. Microbiol.">
        <title>Pseudomonas lalucatii sp. nov. isolated from Vallgornera, a karstic cave in Mallorca, Western Mediterranean.</title>
        <authorList>
            <person name="Busquets A."/>
            <person name="Mulet M."/>
            <person name="Gomila M."/>
            <person name="Garcia-Valdes E."/>
        </authorList>
    </citation>
    <scope>NUCLEOTIDE SEQUENCE [LARGE SCALE GENOMIC DNA]</scope>
    <source>
        <strain evidence="1 2">R1b54</strain>
    </source>
</reference>